<evidence type="ECO:0000256" key="5">
    <source>
        <dbReference type="ARBA" id="ARBA00022982"/>
    </source>
</evidence>
<comment type="subcellular location">
    <subcellularLocation>
        <location evidence="1 7">Periplasm</location>
    </subcellularLocation>
</comment>
<keyword evidence="5 7" id="KW-0249">Electron transport</keyword>
<gene>
    <name evidence="9" type="primary">azu</name>
    <name evidence="9" type="ORF">CA267_017345</name>
</gene>
<dbReference type="CDD" id="cd13922">
    <property type="entry name" value="Azurin"/>
    <property type="match status" value="1"/>
</dbReference>
<evidence type="ECO:0000256" key="7">
    <source>
        <dbReference type="RuleBase" id="RU363017"/>
    </source>
</evidence>
<dbReference type="OrthoDB" id="9814063at2"/>
<dbReference type="InterPro" id="IPR000923">
    <property type="entry name" value="BlueCu_1"/>
</dbReference>
<evidence type="ECO:0000256" key="4">
    <source>
        <dbReference type="ARBA" id="ARBA00022764"/>
    </source>
</evidence>
<accession>A0A6N3IVM3</accession>
<dbReference type="PANTHER" id="PTHR38439">
    <property type="entry name" value="AURACYANIN-B"/>
    <property type="match status" value="1"/>
</dbReference>
<protein>
    <recommendedName>
        <fullName evidence="7">Azurin</fullName>
    </recommendedName>
</protein>
<name>A0A6N3IVM3_9ALTE</name>
<evidence type="ECO:0000256" key="2">
    <source>
        <dbReference type="ARBA" id="ARBA00022448"/>
    </source>
</evidence>
<evidence type="ECO:0000256" key="1">
    <source>
        <dbReference type="ARBA" id="ARBA00004418"/>
    </source>
</evidence>
<dbReference type="EMBL" id="CP052766">
    <property type="protein sequence ID" value="QJR82925.1"/>
    <property type="molecule type" value="Genomic_DNA"/>
</dbReference>
<reference evidence="10" key="1">
    <citation type="submission" date="2014-12" db="EMBL/GenBank/DDBJ databases">
        <title>Complete genome sequence of a multi-drug resistant Klebsiella pneumoniae.</title>
        <authorList>
            <person name="Hua X."/>
            <person name="Chen Q."/>
            <person name="Li X."/>
            <person name="Feng Y."/>
            <person name="Ruan Z."/>
            <person name="Yu Y."/>
        </authorList>
    </citation>
    <scope>NUCLEOTIDE SEQUENCE [LARGE SCALE GENOMIC DNA]</scope>
    <source>
        <strain evidence="10">5.12</strain>
    </source>
</reference>
<keyword evidence="2 7" id="KW-0813">Transport</keyword>
<sequence>MATSAMAAECEVNIDSTDAMKYDKNEFVIDKSCEEFTVNLTHSGKLPKNAMGHNVVITKASNAQAVASDGMTAGLDNDYIKPDDERVIAHTEIIGGGEKTSVTFQVDKIKPEEDYMFFCSFPGHIAVMKGTVKLQ</sequence>
<keyword evidence="4 7" id="KW-0574">Periplasm</keyword>
<evidence type="ECO:0000259" key="8">
    <source>
        <dbReference type="Pfam" id="PF00127"/>
    </source>
</evidence>
<dbReference type="KEGG" id="apel:CA267_017345"/>
<proteinExistence type="predicted"/>
<dbReference type="GO" id="GO:0009055">
    <property type="term" value="F:electron transfer activity"/>
    <property type="evidence" value="ECO:0007669"/>
    <property type="project" value="InterPro"/>
</dbReference>
<evidence type="ECO:0000256" key="3">
    <source>
        <dbReference type="ARBA" id="ARBA00022723"/>
    </source>
</evidence>
<dbReference type="Gene3D" id="2.60.40.420">
    <property type="entry name" value="Cupredoxins - blue copper proteins"/>
    <property type="match status" value="1"/>
</dbReference>
<evidence type="ECO:0000313" key="10">
    <source>
        <dbReference type="Proteomes" id="UP000219285"/>
    </source>
</evidence>
<organism evidence="9 10">
    <name type="scientific">Alteromonas pelagimontana</name>
    <dbReference type="NCBI Taxonomy" id="1858656"/>
    <lineage>
        <taxon>Bacteria</taxon>
        <taxon>Pseudomonadati</taxon>
        <taxon>Pseudomonadota</taxon>
        <taxon>Gammaproteobacteria</taxon>
        <taxon>Alteromonadales</taxon>
        <taxon>Alteromonadaceae</taxon>
        <taxon>Alteromonas/Salinimonas group</taxon>
        <taxon>Alteromonas</taxon>
    </lineage>
</organism>
<evidence type="ECO:0000313" key="9">
    <source>
        <dbReference type="EMBL" id="QJR82925.1"/>
    </source>
</evidence>
<comment type="function">
    <text evidence="7">Transfers electrons from cytochrome c551 to cytochrome oxidase.</text>
</comment>
<dbReference type="InterPro" id="IPR050845">
    <property type="entry name" value="Cu-binding_ET"/>
</dbReference>
<dbReference type="PANTHER" id="PTHR38439:SF2">
    <property type="entry name" value="OUTER MEMBRANE PROTEIN H.8"/>
    <property type="match status" value="1"/>
</dbReference>
<dbReference type="Proteomes" id="UP000219285">
    <property type="component" value="Chromosome"/>
</dbReference>
<dbReference type="InterPro" id="IPR008972">
    <property type="entry name" value="Cupredoxin"/>
</dbReference>
<keyword evidence="6 7" id="KW-0186">Copper</keyword>
<dbReference type="SUPFAM" id="SSF49503">
    <property type="entry name" value="Cupredoxins"/>
    <property type="match status" value="1"/>
</dbReference>
<dbReference type="NCBIfam" id="TIGR02695">
    <property type="entry name" value="azurin"/>
    <property type="match status" value="1"/>
</dbReference>
<reference evidence="9 10" key="2">
    <citation type="submission" date="2020-04" db="EMBL/GenBank/DDBJ databases">
        <title>Complete genome sequence of Alteromonas pelagimontana 5.12T.</title>
        <authorList>
            <person name="Sinha R.K."/>
            <person name="Krishnan K.P."/>
            <person name="Kurian J.P."/>
        </authorList>
    </citation>
    <scope>NUCLEOTIDE SEQUENCE [LARGE SCALE GENOMIC DNA]</scope>
    <source>
        <strain evidence="9 10">5.12</strain>
    </source>
</reference>
<dbReference type="FunFam" id="2.60.40.420:FF:000040">
    <property type="entry name" value="Azurin"/>
    <property type="match status" value="1"/>
</dbReference>
<feature type="domain" description="Blue (type 1) copper" evidence="8">
    <location>
        <begin position="8"/>
        <end position="135"/>
    </location>
</feature>
<dbReference type="AlphaFoldDB" id="A0A6N3IVM3"/>
<dbReference type="Pfam" id="PF00127">
    <property type="entry name" value="Copper-bind"/>
    <property type="match status" value="1"/>
</dbReference>
<evidence type="ECO:0000256" key="6">
    <source>
        <dbReference type="ARBA" id="ARBA00023008"/>
    </source>
</evidence>
<dbReference type="GO" id="GO:0005507">
    <property type="term" value="F:copper ion binding"/>
    <property type="evidence" value="ECO:0007669"/>
    <property type="project" value="UniProtKB-UniRule"/>
</dbReference>
<dbReference type="InterPro" id="IPR014068">
    <property type="entry name" value="Azurin"/>
</dbReference>
<dbReference type="GO" id="GO:0042597">
    <property type="term" value="C:periplasmic space"/>
    <property type="evidence" value="ECO:0007669"/>
    <property type="project" value="UniProtKB-SubCell"/>
</dbReference>
<keyword evidence="3 7" id="KW-0479">Metal-binding</keyword>
<keyword evidence="10" id="KW-1185">Reference proteome</keyword>
<dbReference type="RefSeq" id="WP_075610087.1">
    <property type="nucleotide sequence ID" value="NZ_CP052766.1"/>
</dbReference>